<sequence length="303" mass="32513">MSLNKQPRDTYRPQSADLEVGRASAAGMYNVYQGGLGLVWADWDAAQKVMRAGRGEVPIAARENARFAARAAAWAARAYGIEQVLDIGVSLVEGIQVPTVEEAVRGAVPAARVLACDNNPVVIRHAQAWRGSPDSGYEHVFLGDVRAVEQILSHPELTRRFRRDRPVLVALVAVLHFVAEAEDPVGILTRLGEGLPEGSVLVFSHACAPEADPAAAAMAAGYENASSDLTFRTEPAVAAMLQEAGWEVTDPGVTDVQRWAPPGERYRGEPSPSVRVVGAVATRPRVGGRAESRARAARSERRP</sequence>
<organism evidence="2 3">
    <name type="scientific">Actinomadura litoris</name>
    <dbReference type="NCBI Taxonomy" id="2678616"/>
    <lineage>
        <taxon>Bacteria</taxon>
        <taxon>Bacillati</taxon>
        <taxon>Actinomycetota</taxon>
        <taxon>Actinomycetes</taxon>
        <taxon>Streptosporangiales</taxon>
        <taxon>Thermomonosporaceae</taxon>
        <taxon>Actinomadura</taxon>
    </lineage>
</organism>
<name>A0A7K1LB56_9ACTN</name>
<evidence type="ECO:0000313" key="2">
    <source>
        <dbReference type="EMBL" id="MUN41657.1"/>
    </source>
</evidence>
<dbReference type="SUPFAM" id="SSF53335">
    <property type="entry name" value="S-adenosyl-L-methionine-dependent methyltransferases"/>
    <property type="match status" value="1"/>
</dbReference>
<dbReference type="EMBL" id="WOFH01000015">
    <property type="protein sequence ID" value="MUN41657.1"/>
    <property type="molecule type" value="Genomic_DNA"/>
</dbReference>
<feature type="region of interest" description="Disordered" evidence="1">
    <location>
        <begin position="281"/>
        <end position="303"/>
    </location>
</feature>
<reference evidence="2 3" key="1">
    <citation type="submission" date="2019-11" db="EMBL/GenBank/DDBJ databases">
        <authorList>
            <person name="Cao P."/>
        </authorList>
    </citation>
    <scope>NUCLEOTIDE SEQUENCE [LARGE SCALE GENOMIC DNA]</scope>
    <source>
        <strain evidence="2 3">NEAU-AAG5</strain>
    </source>
</reference>
<evidence type="ECO:0000313" key="3">
    <source>
        <dbReference type="Proteomes" id="UP000432015"/>
    </source>
</evidence>
<gene>
    <name evidence="2" type="ORF">GNZ18_34470</name>
</gene>
<dbReference type="Pfam" id="PF04672">
    <property type="entry name" value="Methyltransf_19"/>
    <property type="match status" value="1"/>
</dbReference>
<dbReference type="InterPro" id="IPR006764">
    <property type="entry name" value="SAM_dep_MeTrfase_SAV2177_type"/>
</dbReference>
<evidence type="ECO:0008006" key="4">
    <source>
        <dbReference type="Google" id="ProtNLM"/>
    </source>
</evidence>
<dbReference type="CDD" id="cd02440">
    <property type="entry name" value="AdoMet_MTases"/>
    <property type="match status" value="1"/>
</dbReference>
<protein>
    <recommendedName>
        <fullName evidence="4">S-adenosyl methyltransferase</fullName>
    </recommendedName>
</protein>
<dbReference type="Gene3D" id="3.40.50.150">
    <property type="entry name" value="Vaccinia Virus protein VP39"/>
    <property type="match status" value="1"/>
</dbReference>
<accession>A0A7K1LB56</accession>
<comment type="caution">
    <text evidence="2">The sequence shown here is derived from an EMBL/GenBank/DDBJ whole genome shotgun (WGS) entry which is preliminary data.</text>
</comment>
<dbReference type="PIRSF" id="PIRSF017393">
    <property type="entry name" value="MTase_SAV2177"/>
    <property type="match status" value="1"/>
</dbReference>
<keyword evidence="3" id="KW-1185">Reference proteome</keyword>
<dbReference type="RefSeq" id="WP_156220828.1">
    <property type="nucleotide sequence ID" value="NZ_WOFH01000015.1"/>
</dbReference>
<feature type="compositionally biased region" description="Basic and acidic residues" evidence="1">
    <location>
        <begin position="288"/>
        <end position="303"/>
    </location>
</feature>
<dbReference type="AlphaFoldDB" id="A0A7K1LB56"/>
<dbReference type="InterPro" id="IPR029063">
    <property type="entry name" value="SAM-dependent_MTases_sf"/>
</dbReference>
<evidence type="ECO:0000256" key="1">
    <source>
        <dbReference type="SAM" id="MobiDB-lite"/>
    </source>
</evidence>
<dbReference type="Proteomes" id="UP000432015">
    <property type="component" value="Unassembled WGS sequence"/>
</dbReference>
<proteinExistence type="predicted"/>